<accession>A0A0K1EA14</accession>
<keyword evidence="3" id="KW-1185">Reference proteome</keyword>
<dbReference type="AlphaFoldDB" id="A0A0K1EA14"/>
<dbReference type="EMBL" id="CP012159">
    <property type="protein sequence ID" value="AKT37684.1"/>
    <property type="molecule type" value="Genomic_DNA"/>
</dbReference>
<proteinExistence type="predicted"/>
<evidence type="ECO:0000256" key="1">
    <source>
        <dbReference type="SAM" id="MobiDB-lite"/>
    </source>
</evidence>
<dbReference type="STRING" id="52.CMC5_018260"/>
<protein>
    <submittedName>
        <fullName evidence="2">Uncharacterized protein</fullName>
    </submittedName>
</protein>
<evidence type="ECO:0000313" key="3">
    <source>
        <dbReference type="Proteomes" id="UP000067626"/>
    </source>
</evidence>
<feature type="region of interest" description="Disordered" evidence="1">
    <location>
        <begin position="125"/>
        <end position="211"/>
    </location>
</feature>
<dbReference type="RefSeq" id="WP_050430015.1">
    <property type="nucleotide sequence ID" value="NZ_CP012159.1"/>
</dbReference>
<organism evidence="2 3">
    <name type="scientific">Chondromyces crocatus</name>
    <dbReference type="NCBI Taxonomy" id="52"/>
    <lineage>
        <taxon>Bacteria</taxon>
        <taxon>Pseudomonadati</taxon>
        <taxon>Myxococcota</taxon>
        <taxon>Polyangia</taxon>
        <taxon>Polyangiales</taxon>
        <taxon>Polyangiaceae</taxon>
        <taxon>Chondromyces</taxon>
    </lineage>
</organism>
<feature type="compositionally biased region" description="Pro residues" evidence="1">
    <location>
        <begin position="127"/>
        <end position="158"/>
    </location>
</feature>
<name>A0A0K1EA14_CHOCO</name>
<dbReference type="Proteomes" id="UP000067626">
    <property type="component" value="Chromosome"/>
</dbReference>
<reference evidence="2 3" key="1">
    <citation type="submission" date="2015-07" db="EMBL/GenBank/DDBJ databases">
        <title>Genome analysis of myxobacterium Chondromyces crocatus Cm c5 reveals a high potential for natural compound synthesis and the genetic basis for the loss of fruiting body formation.</title>
        <authorList>
            <person name="Zaburannyi N."/>
            <person name="Bunk B."/>
            <person name="Maier J."/>
            <person name="Overmann J."/>
            <person name="Mueller R."/>
        </authorList>
    </citation>
    <scope>NUCLEOTIDE SEQUENCE [LARGE SCALE GENOMIC DNA]</scope>
    <source>
        <strain evidence="2 3">Cm c5</strain>
    </source>
</reference>
<sequence>MRCGTSGSSAPFTTVVRSDEGSARKHLAWLVGLAVAVTCAPGCNPRGREAAARAASDLDCPSEKIALQSMGDALYVASGCDKRVSYVCQPESSRAATWTQDGAESARVICLRQGAVQVLASATPALVPTPPAPTPDALPATPPDALPATPPDALPATPPEGASDAPPAASPTGASSGVPEGPVAPSEEAPGAPSAGPDRVPAPSGGEGPRP</sequence>
<gene>
    <name evidence="2" type="ORF">CMC5_018260</name>
</gene>
<feature type="compositionally biased region" description="Low complexity" evidence="1">
    <location>
        <begin position="159"/>
        <end position="197"/>
    </location>
</feature>
<dbReference type="KEGG" id="ccro:CMC5_018260"/>
<evidence type="ECO:0000313" key="2">
    <source>
        <dbReference type="EMBL" id="AKT37684.1"/>
    </source>
</evidence>
<dbReference type="PATRIC" id="fig|52.7.peg.1962"/>